<evidence type="ECO:0000313" key="1">
    <source>
        <dbReference type="EMBL" id="PVZ66350.1"/>
    </source>
</evidence>
<accession>A0A2V1GTK7</accession>
<reference evidence="1 2" key="1">
    <citation type="submission" date="2018-04" db="EMBL/GenBank/DDBJ databases">
        <title>Thalassorhabdus spongiae gen. nov., sp. nov., isolated from a marine sponge in South-West Iceland.</title>
        <authorList>
            <person name="Knobloch S."/>
            <person name="Daussin A."/>
            <person name="Johannsson R."/>
            <person name="Marteinsson V.T."/>
        </authorList>
    </citation>
    <scope>NUCLEOTIDE SEQUENCE [LARGE SCALE GENOMIC DNA]</scope>
    <source>
        <strain evidence="1 2">Hp12</strain>
    </source>
</reference>
<gene>
    <name evidence="1" type="ORF">DC094_16770</name>
</gene>
<name>A0A2V1GTK7_9GAMM</name>
<dbReference type="AlphaFoldDB" id="A0A2V1GTK7"/>
<dbReference type="Proteomes" id="UP000244906">
    <property type="component" value="Unassembled WGS sequence"/>
</dbReference>
<proteinExistence type="predicted"/>
<dbReference type="EMBL" id="QDDL01000008">
    <property type="protein sequence ID" value="PVZ66350.1"/>
    <property type="molecule type" value="Genomic_DNA"/>
</dbReference>
<protein>
    <submittedName>
        <fullName evidence="1">Uncharacterized protein</fullName>
    </submittedName>
</protein>
<dbReference type="RefSeq" id="WP_116688270.1">
    <property type="nucleotide sequence ID" value="NZ_CAWNYD010000008.1"/>
</dbReference>
<keyword evidence="2" id="KW-1185">Reference proteome</keyword>
<sequence length="241" mass="27673">MDSEKKISVRPKTKYKSGLDPVKAMAKTAYLQLIKRDPRMTSAGWSRIYDNVLRAQIDKHNAVAFKTCFGMASSLKNILDAGKEIKWSNLKNFNNLTIEQYFLYFDLLMTEYRSMARVSDDQIFEQNQRLENESTFTLRGVQDSLGQTKIMFGSMPVSINQLMKCEFWITRSKKSLHINSFKLIIVHLDISIVIWSPSTKPIYTTLFDVVDRFVEANKIGVNSGEFSNEPDPTLMTGENLI</sequence>
<organism evidence="1 2">
    <name type="scientific">Pelagibaculum spongiae</name>
    <dbReference type="NCBI Taxonomy" id="2080658"/>
    <lineage>
        <taxon>Bacteria</taxon>
        <taxon>Pseudomonadati</taxon>
        <taxon>Pseudomonadota</taxon>
        <taxon>Gammaproteobacteria</taxon>
        <taxon>Oceanospirillales</taxon>
        <taxon>Pelagibaculum</taxon>
    </lineage>
</organism>
<evidence type="ECO:0000313" key="2">
    <source>
        <dbReference type="Proteomes" id="UP000244906"/>
    </source>
</evidence>
<comment type="caution">
    <text evidence="1">The sequence shown here is derived from an EMBL/GenBank/DDBJ whole genome shotgun (WGS) entry which is preliminary data.</text>
</comment>